<accession>C3YRG1</accession>
<reference evidence="11" key="1">
    <citation type="journal article" date="2008" name="Nature">
        <title>The amphioxus genome and the evolution of the chordate karyotype.</title>
        <authorList>
            <consortium name="US DOE Joint Genome Institute (JGI-PGF)"/>
            <person name="Putnam N.H."/>
            <person name="Butts T."/>
            <person name="Ferrier D.E.K."/>
            <person name="Furlong R.F."/>
            <person name="Hellsten U."/>
            <person name="Kawashima T."/>
            <person name="Robinson-Rechavi M."/>
            <person name="Shoguchi E."/>
            <person name="Terry A."/>
            <person name="Yu J.-K."/>
            <person name="Benito-Gutierrez E.L."/>
            <person name="Dubchak I."/>
            <person name="Garcia-Fernandez J."/>
            <person name="Gibson-Brown J.J."/>
            <person name="Grigoriev I.V."/>
            <person name="Horton A.C."/>
            <person name="de Jong P.J."/>
            <person name="Jurka J."/>
            <person name="Kapitonov V.V."/>
            <person name="Kohara Y."/>
            <person name="Kuroki Y."/>
            <person name="Lindquist E."/>
            <person name="Lucas S."/>
            <person name="Osoegawa K."/>
            <person name="Pennacchio L.A."/>
            <person name="Salamov A.A."/>
            <person name="Satou Y."/>
            <person name="Sauka-Spengler T."/>
            <person name="Schmutz J."/>
            <person name="Shin-I T."/>
            <person name="Toyoda A."/>
            <person name="Bronner-Fraser M."/>
            <person name="Fujiyama A."/>
            <person name="Holland L.Z."/>
            <person name="Holland P.W.H."/>
            <person name="Satoh N."/>
            <person name="Rokhsar D.S."/>
        </authorList>
    </citation>
    <scope>NUCLEOTIDE SEQUENCE [LARGE SCALE GENOMIC DNA]</scope>
    <source>
        <strain evidence="11">S238N-H82</strain>
        <tissue evidence="11">Testes</tissue>
    </source>
</reference>
<keyword evidence="3" id="KW-0963">Cytoplasm</keyword>
<dbReference type="SUPFAM" id="SSF56112">
    <property type="entry name" value="Protein kinase-like (PK-like)"/>
    <property type="match status" value="1"/>
</dbReference>
<dbReference type="Pfam" id="PF01636">
    <property type="entry name" value="APH"/>
    <property type="match status" value="1"/>
</dbReference>
<keyword evidence="4" id="KW-0808">Transferase</keyword>
<keyword evidence="5" id="KW-0418">Kinase</keyword>
<dbReference type="InterPro" id="IPR002575">
    <property type="entry name" value="Aminoglycoside_PTrfase"/>
</dbReference>
<evidence type="ECO:0000256" key="9">
    <source>
        <dbReference type="ARBA" id="ARBA00040505"/>
    </source>
</evidence>
<dbReference type="GO" id="GO:0005737">
    <property type="term" value="C:cytoplasm"/>
    <property type="evidence" value="ECO:0007669"/>
    <property type="project" value="UniProtKB-SubCell"/>
</dbReference>
<sequence length="372" mass="42508">MDQTDNTGSTVEKPSLTEVEAIQLIERRYGFQVQSFRPMNSYVDLNFHVKVADNNLCWPHGYTLKVTNSNYSKSGDLFEAQTKMMTFLAHKGFPVPQAVPNLRGEVMSLESLPGNNNGRCSKNMVRLLTYLPGSIYYDVPMTLSIAYDAGVFLAKVQEALQDFSHPALHRPVMLWSLVSLPSLDKYLHCLTDKRVKDEIGKMVQTFEEKVLSRIDELPQGAVHGDFNDQNVLVEEDPTDPGKHRICGLLDFDLIIYNPYVFDLAIGLMYLMSVVRDPDDPITFGGHFLAGYESVRPLTPVERDVLYYCVVARMLQSYVYGHHTASMYPENREYLLVTAGGLWTLIDRWWGTPKEEIYRQWRDIQKSIQNQST</sequence>
<feature type="domain" description="Aminoglycoside phosphotransferase" evidence="10">
    <location>
        <begin position="78"/>
        <end position="297"/>
    </location>
</feature>
<evidence type="ECO:0000256" key="3">
    <source>
        <dbReference type="ARBA" id="ARBA00022490"/>
    </source>
</evidence>
<dbReference type="EC" id="2.7.1.81" evidence="8"/>
<dbReference type="AlphaFoldDB" id="C3YRG1"/>
<dbReference type="InterPro" id="IPR050249">
    <property type="entry name" value="Pseudomonas-type_ThrB"/>
</dbReference>
<dbReference type="GO" id="GO:0047992">
    <property type="term" value="F:hydroxylysine kinase activity"/>
    <property type="evidence" value="ECO:0007669"/>
    <property type="project" value="UniProtKB-EC"/>
</dbReference>
<comment type="subcellular location">
    <subcellularLocation>
        <location evidence="1">Cytoplasm</location>
    </subcellularLocation>
</comment>
<dbReference type="eggNOG" id="ENOG502QT7T">
    <property type="taxonomic scope" value="Eukaryota"/>
</dbReference>
<evidence type="ECO:0000256" key="4">
    <source>
        <dbReference type="ARBA" id="ARBA00022679"/>
    </source>
</evidence>
<dbReference type="InParanoid" id="C3YRG1"/>
<evidence type="ECO:0000256" key="6">
    <source>
        <dbReference type="ARBA" id="ARBA00036820"/>
    </source>
</evidence>
<dbReference type="FunFam" id="3.90.1200.10:FF:000007">
    <property type="entry name" value="hydroxylysine kinase isoform X1"/>
    <property type="match status" value="1"/>
</dbReference>
<proteinExistence type="inferred from homology"/>
<evidence type="ECO:0000259" key="10">
    <source>
        <dbReference type="Pfam" id="PF01636"/>
    </source>
</evidence>
<evidence type="ECO:0000256" key="7">
    <source>
        <dbReference type="ARBA" id="ARBA00037368"/>
    </source>
</evidence>
<dbReference type="Gene3D" id="3.30.200.20">
    <property type="entry name" value="Phosphorylase Kinase, domain 1"/>
    <property type="match status" value="1"/>
</dbReference>
<name>C3YRG1_BRAFL</name>
<comment type="function">
    <text evidence="7">Catalyzes the GTP-dependent phosphorylation of 5-hydroxy-L-lysine.</text>
</comment>
<evidence type="ECO:0000256" key="1">
    <source>
        <dbReference type="ARBA" id="ARBA00004496"/>
    </source>
</evidence>
<comment type="catalytic activity">
    <reaction evidence="6">
        <text>(5R)-5-hydroxy-L-lysine + GTP = (5R)-5-phosphooxy-L-lysine + GDP + H(+)</text>
        <dbReference type="Rhea" id="RHEA:19049"/>
        <dbReference type="ChEBI" id="CHEBI:15378"/>
        <dbReference type="ChEBI" id="CHEBI:37565"/>
        <dbReference type="ChEBI" id="CHEBI:57882"/>
        <dbReference type="ChEBI" id="CHEBI:58189"/>
        <dbReference type="ChEBI" id="CHEBI:58357"/>
        <dbReference type="EC" id="2.7.1.81"/>
    </reaction>
</comment>
<organism>
    <name type="scientific">Branchiostoma floridae</name>
    <name type="common">Florida lancelet</name>
    <name type="synonym">Amphioxus</name>
    <dbReference type="NCBI Taxonomy" id="7739"/>
    <lineage>
        <taxon>Eukaryota</taxon>
        <taxon>Metazoa</taxon>
        <taxon>Chordata</taxon>
        <taxon>Cephalochordata</taxon>
        <taxon>Leptocardii</taxon>
        <taxon>Amphioxiformes</taxon>
        <taxon>Branchiostomatidae</taxon>
        <taxon>Branchiostoma</taxon>
    </lineage>
</organism>
<evidence type="ECO:0000256" key="5">
    <source>
        <dbReference type="ARBA" id="ARBA00022777"/>
    </source>
</evidence>
<dbReference type="FunFam" id="3.30.200.20:FF:000549">
    <property type="entry name" value="hydroxylysine kinase"/>
    <property type="match status" value="1"/>
</dbReference>
<dbReference type="InterPro" id="IPR011009">
    <property type="entry name" value="Kinase-like_dom_sf"/>
</dbReference>
<dbReference type="STRING" id="7739.C3YRG1"/>
<evidence type="ECO:0000313" key="11">
    <source>
        <dbReference type="EMBL" id="EEN57158.1"/>
    </source>
</evidence>
<dbReference type="PANTHER" id="PTHR21064:SF1">
    <property type="entry name" value="HYDROXYLYSINE KINASE"/>
    <property type="match status" value="1"/>
</dbReference>
<gene>
    <name evidence="11" type="ORF">BRAFLDRAFT_214550</name>
</gene>
<evidence type="ECO:0000256" key="2">
    <source>
        <dbReference type="ARBA" id="ARBA00006219"/>
    </source>
</evidence>
<dbReference type="EMBL" id="GG666547">
    <property type="protein sequence ID" value="EEN57158.1"/>
    <property type="molecule type" value="Genomic_DNA"/>
</dbReference>
<dbReference type="Gene3D" id="3.90.1200.10">
    <property type="match status" value="1"/>
</dbReference>
<protein>
    <recommendedName>
        <fullName evidence="9">Hydroxylysine kinase</fullName>
        <ecNumber evidence="8">2.7.1.81</ecNumber>
    </recommendedName>
</protein>
<evidence type="ECO:0000256" key="8">
    <source>
        <dbReference type="ARBA" id="ARBA00038873"/>
    </source>
</evidence>
<comment type="similarity">
    <text evidence="2">Belongs to the aminoglycoside phosphotransferase family.</text>
</comment>
<dbReference type="PANTHER" id="PTHR21064">
    <property type="entry name" value="AMINOGLYCOSIDE PHOSPHOTRANSFERASE DOMAIN-CONTAINING PROTEIN-RELATED"/>
    <property type="match status" value="1"/>
</dbReference>